<dbReference type="GO" id="GO:0032049">
    <property type="term" value="P:cardiolipin biosynthetic process"/>
    <property type="evidence" value="ECO:0007669"/>
    <property type="project" value="InterPro"/>
</dbReference>
<evidence type="ECO:0000256" key="11">
    <source>
        <dbReference type="RuleBase" id="RU365024"/>
    </source>
</evidence>
<evidence type="ECO:0000256" key="9">
    <source>
        <dbReference type="ARBA" id="ARBA00023264"/>
    </source>
</evidence>
<organism evidence="13 14">
    <name type="scientific">Brassicogethes aeneus</name>
    <name type="common">Rape pollen beetle</name>
    <name type="synonym">Meligethes aeneus</name>
    <dbReference type="NCBI Taxonomy" id="1431903"/>
    <lineage>
        <taxon>Eukaryota</taxon>
        <taxon>Metazoa</taxon>
        <taxon>Ecdysozoa</taxon>
        <taxon>Arthropoda</taxon>
        <taxon>Hexapoda</taxon>
        <taxon>Insecta</taxon>
        <taxon>Pterygota</taxon>
        <taxon>Neoptera</taxon>
        <taxon>Endopterygota</taxon>
        <taxon>Coleoptera</taxon>
        <taxon>Polyphaga</taxon>
        <taxon>Cucujiformia</taxon>
        <taxon>Nitidulidae</taxon>
        <taxon>Meligethinae</taxon>
        <taxon>Brassicogethes</taxon>
    </lineage>
</organism>
<dbReference type="InterPro" id="IPR025202">
    <property type="entry name" value="PLD-like_dom"/>
</dbReference>
<dbReference type="PIRSF" id="PIRSF000850">
    <property type="entry name" value="Phospholipase_D_PSS"/>
    <property type="match status" value="1"/>
</dbReference>
<evidence type="ECO:0000313" key="14">
    <source>
        <dbReference type="Proteomes" id="UP001154078"/>
    </source>
</evidence>
<keyword evidence="11" id="KW-0067">ATP-binding</keyword>
<dbReference type="GO" id="GO:0005739">
    <property type="term" value="C:mitochondrion"/>
    <property type="evidence" value="ECO:0007669"/>
    <property type="project" value="UniProtKB-SubCell"/>
</dbReference>
<dbReference type="EC" id="2.7.8.5" evidence="11"/>
<gene>
    <name evidence="13" type="ORF">MELIAE_LOCUS13312</name>
</gene>
<evidence type="ECO:0000256" key="5">
    <source>
        <dbReference type="ARBA" id="ARBA00022679"/>
    </source>
</evidence>
<dbReference type="InterPro" id="IPR001736">
    <property type="entry name" value="PLipase_D/transphosphatidylase"/>
</dbReference>
<evidence type="ECO:0000256" key="4">
    <source>
        <dbReference type="ARBA" id="ARBA00022516"/>
    </source>
</evidence>
<dbReference type="CDD" id="cd09137">
    <property type="entry name" value="PLDc_PGS1_euk_2"/>
    <property type="match status" value="1"/>
</dbReference>
<dbReference type="PANTHER" id="PTHR12586:SF1">
    <property type="entry name" value="CDP-DIACYLGLYCEROL--GLYCEROL-3-PHOSPHATE 3-PHOSPHATIDYLTRANSFERASE, MITOCHONDRIAL"/>
    <property type="match status" value="1"/>
</dbReference>
<keyword evidence="11" id="KW-0547">Nucleotide-binding</keyword>
<keyword evidence="11" id="KW-0496">Mitochondrion</keyword>
<evidence type="ECO:0000256" key="7">
    <source>
        <dbReference type="ARBA" id="ARBA00023098"/>
    </source>
</evidence>
<keyword evidence="8 11" id="KW-0594">Phospholipid biosynthesis</keyword>
<comment type="catalytic activity">
    <reaction evidence="10 11">
        <text>a CDP-1,2-diacyl-sn-glycerol + sn-glycerol 3-phosphate = a 1,2-diacyl-sn-glycero-3-phospho-(1'-sn-glycero-3'-phosphate) + CMP + H(+)</text>
        <dbReference type="Rhea" id="RHEA:12593"/>
        <dbReference type="ChEBI" id="CHEBI:15378"/>
        <dbReference type="ChEBI" id="CHEBI:57597"/>
        <dbReference type="ChEBI" id="CHEBI:58332"/>
        <dbReference type="ChEBI" id="CHEBI:60110"/>
        <dbReference type="ChEBI" id="CHEBI:60377"/>
        <dbReference type="EC" id="2.7.8.5"/>
    </reaction>
</comment>
<comment type="pathway">
    <text evidence="2 11">Phospholipid metabolism; phosphatidylglycerol biosynthesis; phosphatidylglycerol from CDP-diacylglycerol: step 1/2.</text>
</comment>
<evidence type="ECO:0000256" key="2">
    <source>
        <dbReference type="ARBA" id="ARBA00005042"/>
    </source>
</evidence>
<dbReference type="GO" id="GO:0005524">
    <property type="term" value="F:ATP binding"/>
    <property type="evidence" value="ECO:0007669"/>
    <property type="project" value="UniProtKB-KW"/>
</dbReference>
<dbReference type="Gene3D" id="3.30.870.10">
    <property type="entry name" value="Endonuclease Chain A"/>
    <property type="match status" value="2"/>
</dbReference>
<dbReference type="EMBL" id="OV121140">
    <property type="protein sequence ID" value="CAH0564864.1"/>
    <property type="molecule type" value="Genomic_DNA"/>
</dbReference>
<comment type="function">
    <text evidence="1 11">Functions in the biosynthesis of the anionic phospholipids phosphatidylglycerol and cardiolipin.</text>
</comment>
<reference evidence="13" key="1">
    <citation type="submission" date="2021-12" db="EMBL/GenBank/DDBJ databases">
        <authorList>
            <person name="King R."/>
        </authorList>
    </citation>
    <scope>NUCLEOTIDE SEQUENCE</scope>
</reference>
<feature type="domain" description="PLD phosphodiesterase" evidence="12">
    <location>
        <begin position="163"/>
        <end position="189"/>
    </location>
</feature>
<dbReference type="SMART" id="SM00155">
    <property type="entry name" value="PLDc"/>
    <property type="match status" value="2"/>
</dbReference>
<comment type="subcellular location">
    <subcellularLocation>
        <location evidence="11">Mitochondrion</location>
    </subcellularLocation>
</comment>
<protein>
    <recommendedName>
        <fullName evidence="11">CDP-diacylglycerol--glycerol-3-phosphate 3-phosphatidyltransferase</fullName>
        <ecNumber evidence="11">2.7.8.5</ecNumber>
    </recommendedName>
</protein>
<evidence type="ECO:0000259" key="12">
    <source>
        <dbReference type="SMART" id="SM00155"/>
    </source>
</evidence>
<accession>A0A9P0BKA8</accession>
<dbReference type="OrthoDB" id="10250191at2759"/>
<evidence type="ECO:0000256" key="1">
    <source>
        <dbReference type="ARBA" id="ARBA00003537"/>
    </source>
</evidence>
<feature type="domain" description="PLD phosphodiesterase" evidence="12">
    <location>
        <begin position="388"/>
        <end position="421"/>
    </location>
</feature>
<keyword evidence="6" id="KW-0677">Repeat</keyword>
<dbReference type="Proteomes" id="UP001154078">
    <property type="component" value="Chromosome 9"/>
</dbReference>
<dbReference type="Pfam" id="PF13091">
    <property type="entry name" value="PLDc_2"/>
    <property type="match status" value="1"/>
</dbReference>
<keyword evidence="9 11" id="KW-1208">Phospholipid metabolism</keyword>
<dbReference type="GO" id="GO:0008444">
    <property type="term" value="F:CDP-diacylglycerol-glycerol-3-phosphate 3-phosphatidyltransferase activity"/>
    <property type="evidence" value="ECO:0007669"/>
    <property type="project" value="UniProtKB-EC"/>
</dbReference>
<keyword evidence="14" id="KW-1185">Reference proteome</keyword>
<sequence length="478" mass="55441">MLRKILNSVIENSLQPIESTLYPSAFNLKETSHFSWLLNYAPCFPISTQNIRIITEPKQFYDAIIDNCKNAKKRITLVSLYLGNGKLEKEIVDTVRNNTSFKENKLEVNVLLDYTRGSRFQNNSRKMLQPLLQDNTNCNISLYHTPVLRGVYKKLTPNRWNELYGLQHMKMYIFDDTLIISGANLSNDYFTNRQDRYFMIQDKGLSDFYCGLVNRVQKFSLQMDKNDKLTLSNDWQYSPYEGSKYKFIKKSGDLIEQYLIDSKNEQNTHKNKGHDTWVFPLVQMGQLGIEQDSQVTEKILAETPEGSRLNIASGYFNLTSQYMETLINSSRGTCSILMAHPEANGFLGAKGAAGGIPYAYSLIAYKFKKKCIKYGQNKRLILLEYFKKGWTYHAKGLWYYPPNSKYPCLTLIGSPNFGGRSVKKDLESQLALITENEDLKKQLHKECTELYEMGLPEKTERTVPKWVYLFVFLFRDFF</sequence>
<evidence type="ECO:0000313" key="13">
    <source>
        <dbReference type="EMBL" id="CAH0564864.1"/>
    </source>
</evidence>
<keyword evidence="4 11" id="KW-0444">Lipid biosynthesis</keyword>
<dbReference type="SUPFAM" id="SSF56024">
    <property type="entry name" value="Phospholipase D/nuclease"/>
    <property type="match status" value="1"/>
</dbReference>
<comment type="similarity">
    <text evidence="3 11">Belongs to the CDP-alcohol phosphatidyltransferase class-II family.</text>
</comment>
<evidence type="ECO:0000256" key="10">
    <source>
        <dbReference type="ARBA" id="ARBA00048586"/>
    </source>
</evidence>
<name>A0A9P0BKA8_BRAAE</name>
<dbReference type="AlphaFoldDB" id="A0A9P0BKA8"/>
<evidence type="ECO:0000256" key="6">
    <source>
        <dbReference type="ARBA" id="ARBA00022737"/>
    </source>
</evidence>
<keyword evidence="5 11" id="KW-0808">Transferase</keyword>
<dbReference type="InterPro" id="IPR016270">
    <property type="entry name" value="PGS1"/>
</dbReference>
<dbReference type="CDD" id="cd09135">
    <property type="entry name" value="PLDc_PGS1_euk_1"/>
    <property type="match status" value="1"/>
</dbReference>
<proteinExistence type="inferred from homology"/>
<keyword evidence="7 11" id="KW-0443">Lipid metabolism</keyword>
<evidence type="ECO:0000256" key="3">
    <source>
        <dbReference type="ARBA" id="ARBA00010682"/>
    </source>
</evidence>
<evidence type="ECO:0000256" key="8">
    <source>
        <dbReference type="ARBA" id="ARBA00023209"/>
    </source>
</evidence>
<dbReference type="PANTHER" id="PTHR12586">
    <property type="entry name" value="CDP-DIACYLGLYCEROL--SERINE O-PHOSPHATIDYLTRANSFERASE"/>
    <property type="match status" value="1"/>
</dbReference>